<dbReference type="EMBL" id="LS483426">
    <property type="protein sequence ID" value="SQH24977.1"/>
    <property type="molecule type" value="Genomic_DNA"/>
</dbReference>
<protein>
    <recommendedName>
        <fullName evidence="4">DUF4426 domain-containing protein</fullName>
    </recommendedName>
</protein>
<name>A0AAX2J4C4_KINKI</name>
<keyword evidence="1" id="KW-0732">Signal</keyword>
<evidence type="ECO:0000256" key="1">
    <source>
        <dbReference type="SAM" id="SignalP"/>
    </source>
</evidence>
<dbReference type="RefSeq" id="WP_003785850.1">
    <property type="nucleotide sequence ID" value="NZ_CP091518.1"/>
</dbReference>
<gene>
    <name evidence="2" type="ORF">NCTC10529_01172</name>
</gene>
<feature type="signal peptide" evidence="1">
    <location>
        <begin position="1"/>
        <end position="18"/>
    </location>
</feature>
<dbReference type="Proteomes" id="UP000248598">
    <property type="component" value="Chromosome 1"/>
</dbReference>
<dbReference type="AlphaFoldDB" id="A0AAX2J4C4"/>
<evidence type="ECO:0000313" key="2">
    <source>
        <dbReference type="EMBL" id="SQH24977.1"/>
    </source>
</evidence>
<reference evidence="2 3" key="1">
    <citation type="submission" date="2018-06" db="EMBL/GenBank/DDBJ databases">
        <authorList>
            <consortium name="Pathogen Informatics"/>
            <person name="Doyle S."/>
        </authorList>
    </citation>
    <scope>NUCLEOTIDE SEQUENCE [LARGE SCALE GENOMIC DNA]</scope>
    <source>
        <strain evidence="2 3">NCTC10529</strain>
    </source>
</reference>
<proteinExistence type="predicted"/>
<organism evidence="2 3">
    <name type="scientific">Kingella kingae</name>
    <dbReference type="NCBI Taxonomy" id="504"/>
    <lineage>
        <taxon>Bacteria</taxon>
        <taxon>Pseudomonadati</taxon>
        <taxon>Pseudomonadota</taxon>
        <taxon>Betaproteobacteria</taxon>
        <taxon>Neisseriales</taxon>
        <taxon>Neisseriaceae</taxon>
        <taxon>Kingella</taxon>
    </lineage>
</organism>
<accession>A0AAX2J4C4</accession>
<feature type="chain" id="PRO_5043634682" description="DUF4426 domain-containing protein" evidence="1">
    <location>
        <begin position="19"/>
        <end position="152"/>
    </location>
</feature>
<evidence type="ECO:0008006" key="4">
    <source>
        <dbReference type="Google" id="ProtNLM"/>
    </source>
</evidence>
<sequence>MKKALLALLLVNAVPALAENAPAQPTLYTGTIMVENRQPTINNKTEFSRSKRESFCWLVQNTDTSTAPNINETFVSPQATEFEISVSQRFQQLKTTTSADKTQHSIQYVLNTPNLQPYNCWTFTPSDPIGEYRFTLKVNNFVFPEQTFQVTP</sequence>
<dbReference type="GeneID" id="93262462"/>
<evidence type="ECO:0000313" key="3">
    <source>
        <dbReference type="Proteomes" id="UP000248598"/>
    </source>
</evidence>